<feature type="non-terminal residue" evidence="7">
    <location>
        <position position="1"/>
    </location>
</feature>
<proteinExistence type="inferred from homology"/>
<feature type="transmembrane region" description="Helical" evidence="6">
    <location>
        <begin position="118"/>
        <end position="140"/>
    </location>
</feature>
<comment type="subcellular location">
    <subcellularLocation>
        <location evidence="1">Membrane</location>
        <topology evidence="1">Multi-pass membrane protein</topology>
    </subcellularLocation>
</comment>
<keyword evidence="3 6" id="KW-0812">Transmembrane</keyword>
<feature type="transmembrane region" description="Helical" evidence="6">
    <location>
        <begin position="147"/>
        <end position="165"/>
    </location>
</feature>
<feature type="transmembrane region" description="Helical" evidence="6">
    <location>
        <begin position="283"/>
        <end position="301"/>
    </location>
</feature>
<evidence type="ECO:0000256" key="4">
    <source>
        <dbReference type="ARBA" id="ARBA00022989"/>
    </source>
</evidence>
<dbReference type="Proteomes" id="UP001189429">
    <property type="component" value="Unassembled WGS sequence"/>
</dbReference>
<dbReference type="Pfam" id="PF00854">
    <property type="entry name" value="PTR2"/>
    <property type="match status" value="1"/>
</dbReference>
<sequence length="452" mass="49361">GLLGVWRRILSASSPAPQGTVANRTLCKPHSSESPNIAALVWVDDEISAQPEAYWAVCTLLWLPEITAVIFLAAIICFRCAKESYSAKSREQLPGSAIVAVTQFLVSITHTGKSWQGFMILAAKVIGVTVYVAQAALFWYAPLSAPLSVCSAIGVVFSAGGIIYFCRDPSWLDGVVQPENQVLTVTEVKTFLRLLPLLVATELSYGCLNSMAETWYSRQACQMDLRLAWGGSAVDAPQMFVGFFTVFSCLLVVVATPLFLLFGLPRLRRACEALGLQYRDWTNYLVGLGFGIASALVAAHLELCRKNSDLLDIVSECAPVGASVRSMSGFWMLVPYALMSISTLLTVPTIMMVSFRQVPRNMRSITAVTFLFMQSASDSVITSVSLAMVEYTPKDLDTGNLEYLYFIGITVSLTLLGLFSFLLQGFEERNFLDTVVRVNDSDDESTNMAPAA</sequence>
<evidence type="ECO:0000256" key="3">
    <source>
        <dbReference type="ARBA" id="ARBA00022692"/>
    </source>
</evidence>
<dbReference type="PANTHER" id="PTHR11654">
    <property type="entry name" value="OLIGOPEPTIDE TRANSPORTER-RELATED"/>
    <property type="match status" value="1"/>
</dbReference>
<evidence type="ECO:0000256" key="6">
    <source>
        <dbReference type="SAM" id="Phobius"/>
    </source>
</evidence>
<feature type="transmembrane region" description="Helical" evidence="6">
    <location>
        <begin position="53"/>
        <end position="81"/>
    </location>
</feature>
<feature type="transmembrane region" description="Helical" evidence="6">
    <location>
        <begin position="403"/>
        <end position="423"/>
    </location>
</feature>
<evidence type="ECO:0000256" key="2">
    <source>
        <dbReference type="ARBA" id="ARBA00005982"/>
    </source>
</evidence>
<feature type="transmembrane region" description="Helical" evidence="6">
    <location>
        <begin position="367"/>
        <end position="391"/>
    </location>
</feature>
<accession>A0ABN9X117</accession>
<dbReference type="InterPro" id="IPR000109">
    <property type="entry name" value="POT_fam"/>
</dbReference>
<dbReference type="Gene3D" id="1.20.1250.20">
    <property type="entry name" value="MFS general substrate transporter like domains"/>
    <property type="match status" value="1"/>
</dbReference>
<protein>
    <recommendedName>
        <fullName evidence="9">Solute carrier family 40 protein</fullName>
    </recommendedName>
</protein>
<evidence type="ECO:0000256" key="1">
    <source>
        <dbReference type="ARBA" id="ARBA00004141"/>
    </source>
</evidence>
<evidence type="ECO:0008006" key="9">
    <source>
        <dbReference type="Google" id="ProtNLM"/>
    </source>
</evidence>
<feature type="transmembrane region" description="Helical" evidence="6">
    <location>
        <begin position="333"/>
        <end position="355"/>
    </location>
</feature>
<dbReference type="InterPro" id="IPR036259">
    <property type="entry name" value="MFS_trans_sf"/>
</dbReference>
<gene>
    <name evidence="7" type="ORF">PCOR1329_LOCUS72456</name>
</gene>
<keyword evidence="4 6" id="KW-1133">Transmembrane helix</keyword>
<organism evidence="7 8">
    <name type="scientific">Prorocentrum cordatum</name>
    <dbReference type="NCBI Taxonomy" id="2364126"/>
    <lineage>
        <taxon>Eukaryota</taxon>
        <taxon>Sar</taxon>
        <taxon>Alveolata</taxon>
        <taxon>Dinophyceae</taxon>
        <taxon>Prorocentrales</taxon>
        <taxon>Prorocentraceae</taxon>
        <taxon>Prorocentrum</taxon>
    </lineage>
</organism>
<reference evidence="7" key="1">
    <citation type="submission" date="2023-10" db="EMBL/GenBank/DDBJ databases">
        <authorList>
            <person name="Chen Y."/>
            <person name="Shah S."/>
            <person name="Dougan E. K."/>
            <person name="Thang M."/>
            <person name="Chan C."/>
        </authorList>
    </citation>
    <scope>NUCLEOTIDE SEQUENCE [LARGE SCALE GENOMIC DNA]</scope>
</reference>
<comment type="caution">
    <text evidence="7">The sequence shown here is derived from an EMBL/GenBank/DDBJ whole genome shotgun (WGS) entry which is preliminary data.</text>
</comment>
<comment type="similarity">
    <text evidence="2">Belongs to the major facilitator superfamily. Proton-dependent oligopeptide transporter (POT/PTR) (TC 2.A.17) family.</text>
</comment>
<dbReference type="EMBL" id="CAUYUJ010019689">
    <property type="protein sequence ID" value="CAK0892943.1"/>
    <property type="molecule type" value="Genomic_DNA"/>
</dbReference>
<evidence type="ECO:0000313" key="7">
    <source>
        <dbReference type="EMBL" id="CAK0892943.1"/>
    </source>
</evidence>
<feature type="transmembrane region" description="Helical" evidence="6">
    <location>
        <begin position="239"/>
        <end position="262"/>
    </location>
</feature>
<name>A0ABN9X117_9DINO</name>
<keyword evidence="5 6" id="KW-0472">Membrane</keyword>
<evidence type="ECO:0000256" key="5">
    <source>
        <dbReference type="ARBA" id="ARBA00023136"/>
    </source>
</evidence>
<keyword evidence="8" id="KW-1185">Reference proteome</keyword>
<evidence type="ECO:0000313" key="8">
    <source>
        <dbReference type="Proteomes" id="UP001189429"/>
    </source>
</evidence>